<name>A0A7W9G4R6_9ACTN</name>
<evidence type="ECO:0000259" key="3">
    <source>
        <dbReference type="Pfam" id="PF24837"/>
    </source>
</evidence>
<feature type="chain" id="PRO_5030742251" description="AMIN-like domain-containing protein" evidence="2">
    <location>
        <begin position="29"/>
        <end position="191"/>
    </location>
</feature>
<feature type="signal peptide" evidence="2">
    <location>
        <begin position="1"/>
        <end position="28"/>
    </location>
</feature>
<accession>A0A7W9G4R6</accession>
<keyword evidence="2" id="KW-0732">Signal</keyword>
<comment type="caution">
    <text evidence="4">The sequence shown here is derived from an EMBL/GenBank/DDBJ whole genome shotgun (WGS) entry which is preliminary data.</text>
</comment>
<keyword evidence="5" id="KW-1185">Reference proteome</keyword>
<gene>
    <name evidence="4" type="ORF">HD596_003986</name>
</gene>
<evidence type="ECO:0000256" key="1">
    <source>
        <dbReference type="SAM" id="MobiDB-lite"/>
    </source>
</evidence>
<dbReference type="AlphaFoldDB" id="A0A7W9G4R6"/>
<feature type="domain" description="AMIN-like" evidence="3">
    <location>
        <begin position="67"/>
        <end position="191"/>
    </location>
</feature>
<feature type="region of interest" description="Disordered" evidence="1">
    <location>
        <begin position="34"/>
        <end position="56"/>
    </location>
</feature>
<dbReference type="InterPro" id="IPR056303">
    <property type="entry name" value="AMIN-like"/>
</dbReference>
<evidence type="ECO:0000256" key="2">
    <source>
        <dbReference type="SAM" id="SignalP"/>
    </source>
</evidence>
<evidence type="ECO:0000313" key="4">
    <source>
        <dbReference type="EMBL" id="MBB5777230.1"/>
    </source>
</evidence>
<dbReference type="EMBL" id="JACHMB010000001">
    <property type="protein sequence ID" value="MBB5777230.1"/>
    <property type="molecule type" value="Genomic_DNA"/>
</dbReference>
<dbReference type="Proteomes" id="UP000579153">
    <property type="component" value="Unassembled WGS sequence"/>
</dbReference>
<protein>
    <recommendedName>
        <fullName evidence="3">AMIN-like domain-containing protein</fullName>
    </recommendedName>
</protein>
<sequence length="191" mass="20093">MRPSSPRAGSRALASLACLALLTACGQAVQTALPEQPAATRTDRPEPGTPTSTAEVDVQRDGIEPAVVTGVRFAGHDTYDRLVIDLKGKVPGYSVEWVDEFVEDGSGKPMDVSGGAYLQITLFPANAHDAKGKPTWKGGPVFTTGLLNVTDVVRTGDFEGRVGIGLVLARKAAFQVKEQGGPSRLIIDVAH</sequence>
<proteinExistence type="predicted"/>
<evidence type="ECO:0000313" key="5">
    <source>
        <dbReference type="Proteomes" id="UP000579153"/>
    </source>
</evidence>
<reference evidence="4 5" key="1">
    <citation type="submission" date="2020-08" db="EMBL/GenBank/DDBJ databases">
        <title>Sequencing the genomes of 1000 actinobacteria strains.</title>
        <authorList>
            <person name="Klenk H.-P."/>
        </authorList>
    </citation>
    <scope>NUCLEOTIDE SEQUENCE [LARGE SCALE GENOMIC DNA]</scope>
    <source>
        <strain evidence="4 5">DSM 45507</strain>
    </source>
</reference>
<organism evidence="4 5">
    <name type="scientific">Nonomuraea jabiensis</name>
    <dbReference type="NCBI Taxonomy" id="882448"/>
    <lineage>
        <taxon>Bacteria</taxon>
        <taxon>Bacillati</taxon>
        <taxon>Actinomycetota</taxon>
        <taxon>Actinomycetes</taxon>
        <taxon>Streptosporangiales</taxon>
        <taxon>Streptosporangiaceae</taxon>
        <taxon>Nonomuraea</taxon>
    </lineage>
</organism>
<dbReference type="RefSeq" id="WP_185070824.1">
    <property type="nucleotide sequence ID" value="NZ_JACHMB010000001.1"/>
</dbReference>
<dbReference type="PROSITE" id="PS51257">
    <property type="entry name" value="PROKAR_LIPOPROTEIN"/>
    <property type="match status" value="1"/>
</dbReference>
<dbReference type="Pfam" id="PF24837">
    <property type="entry name" value="AMIN-like"/>
    <property type="match status" value="1"/>
</dbReference>